<keyword evidence="2" id="KW-1185">Reference proteome</keyword>
<evidence type="ECO:0000313" key="1">
    <source>
        <dbReference type="EMBL" id="TWF92414.1"/>
    </source>
</evidence>
<reference evidence="1 2" key="1">
    <citation type="submission" date="2019-06" db="EMBL/GenBank/DDBJ databases">
        <title>Sequencing the genomes of 1000 actinobacteria strains.</title>
        <authorList>
            <person name="Klenk H.-P."/>
        </authorList>
    </citation>
    <scope>NUCLEOTIDE SEQUENCE [LARGE SCALE GENOMIC DNA]</scope>
    <source>
        <strain evidence="1 2">DSM 46699</strain>
    </source>
</reference>
<dbReference type="AlphaFoldDB" id="A0A561TZ90"/>
<accession>A0A561TZ90</accession>
<evidence type="ECO:0000313" key="2">
    <source>
        <dbReference type="Proteomes" id="UP000316184"/>
    </source>
</evidence>
<sequence>MWQEIFRACEYVPEAAGKGSGRTRRGWHAPGECARSVWAPCLRAGPVGKVDQTPASDEIQSRYSVTLT</sequence>
<proteinExistence type="predicted"/>
<dbReference type="Proteomes" id="UP000316184">
    <property type="component" value="Unassembled WGS sequence"/>
</dbReference>
<name>A0A561TZ90_9PSEU</name>
<comment type="caution">
    <text evidence="1">The sequence shown here is derived from an EMBL/GenBank/DDBJ whole genome shotgun (WGS) entry which is preliminary data.</text>
</comment>
<protein>
    <submittedName>
        <fullName evidence="1">Uncharacterized protein</fullName>
    </submittedName>
</protein>
<organism evidence="1 2">
    <name type="scientific">Saccharopolyspora dendranthemae</name>
    <dbReference type="NCBI Taxonomy" id="1181886"/>
    <lineage>
        <taxon>Bacteria</taxon>
        <taxon>Bacillati</taxon>
        <taxon>Actinomycetota</taxon>
        <taxon>Actinomycetes</taxon>
        <taxon>Pseudonocardiales</taxon>
        <taxon>Pseudonocardiaceae</taxon>
        <taxon>Saccharopolyspora</taxon>
    </lineage>
</organism>
<dbReference type="EMBL" id="VIWX01000007">
    <property type="protein sequence ID" value="TWF92414.1"/>
    <property type="molecule type" value="Genomic_DNA"/>
</dbReference>
<gene>
    <name evidence="1" type="ORF">FHU35_1754</name>
</gene>